<evidence type="ECO:0000313" key="7">
    <source>
        <dbReference type="Proteomes" id="UP000198588"/>
    </source>
</evidence>
<organism evidence="6 7">
    <name type="scientific">Mesorhizobium qingshengii</name>
    <dbReference type="NCBI Taxonomy" id="1165689"/>
    <lineage>
        <taxon>Bacteria</taxon>
        <taxon>Pseudomonadati</taxon>
        <taxon>Pseudomonadota</taxon>
        <taxon>Alphaproteobacteria</taxon>
        <taxon>Hyphomicrobiales</taxon>
        <taxon>Phyllobacteriaceae</taxon>
        <taxon>Mesorhizobium</taxon>
    </lineage>
</organism>
<evidence type="ECO:0000256" key="1">
    <source>
        <dbReference type="ARBA" id="ARBA00023015"/>
    </source>
</evidence>
<gene>
    <name evidence="6" type="ORF">SAMN02927914_03898</name>
</gene>
<dbReference type="OrthoDB" id="343383at2"/>
<reference evidence="6 7" key="1">
    <citation type="submission" date="2016-10" db="EMBL/GenBank/DDBJ databases">
        <authorList>
            <person name="de Groot N.N."/>
        </authorList>
    </citation>
    <scope>NUCLEOTIDE SEQUENCE [LARGE SCALE GENOMIC DNA]</scope>
    <source>
        <strain evidence="6 7">CGMCC 1.12097</strain>
    </source>
</reference>
<dbReference type="STRING" id="1165689.SAMN02927914_03898"/>
<evidence type="ECO:0000259" key="5">
    <source>
        <dbReference type="PROSITE" id="PS50043"/>
    </source>
</evidence>
<keyword evidence="3" id="KW-0804">Transcription</keyword>
<dbReference type="PROSITE" id="PS00622">
    <property type="entry name" value="HTH_LUXR_1"/>
    <property type="match status" value="1"/>
</dbReference>
<dbReference type="PANTHER" id="PTHR44688">
    <property type="entry name" value="DNA-BINDING TRANSCRIPTIONAL ACTIVATOR DEVR_DOSR"/>
    <property type="match status" value="1"/>
</dbReference>
<dbReference type="InterPro" id="IPR000792">
    <property type="entry name" value="Tscrpt_reg_LuxR_C"/>
</dbReference>
<dbReference type="SMART" id="SM00421">
    <property type="entry name" value="HTH_LUXR"/>
    <property type="match status" value="1"/>
</dbReference>
<accession>A0A1G5YXY8</accession>
<keyword evidence="1" id="KW-0805">Transcription regulation</keyword>
<sequence length="260" mass="29651">MRMGNIWAPLARAIAATGTDRHVDCLIDLIGADIEHDLVTVTRYSATQTPEFIKHRRFSDEMVQRYLASYYVFDPFYASWRRERRLGIMPLKRLADDEAKRGQYIAGFLAQSEICDEVGIMLADGGDWCLGIFLDRSKMSFKDSEISLLDERLPVFEALHALDIKARGTEFSRTSAPTGPGASPRQEPTIPASLWPELSQRERELVQLILAGHPTANIAERLGITVGTVKNHRRRIYEKLDITTERELFLQFFQHRAEKA</sequence>
<dbReference type="PANTHER" id="PTHR44688:SF16">
    <property type="entry name" value="DNA-BINDING TRANSCRIPTIONAL ACTIVATOR DEVR_DOSR"/>
    <property type="match status" value="1"/>
</dbReference>
<dbReference type="PROSITE" id="PS50043">
    <property type="entry name" value="HTH_LUXR_2"/>
    <property type="match status" value="1"/>
</dbReference>
<dbReference type="Gene3D" id="1.10.10.10">
    <property type="entry name" value="Winged helix-like DNA-binding domain superfamily/Winged helix DNA-binding domain"/>
    <property type="match status" value="1"/>
</dbReference>
<dbReference type="AlphaFoldDB" id="A0A1G5YXY8"/>
<evidence type="ECO:0000313" key="6">
    <source>
        <dbReference type="EMBL" id="SDA87438.1"/>
    </source>
</evidence>
<feature type="domain" description="HTH luxR-type" evidence="5">
    <location>
        <begin position="191"/>
        <end position="256"/>
    </location>
</feature>
<proteinExistence type="predicted"/>
<evidence type="ECO:0000256" key="3">
    <source>
        <dbReference type="ARBA" id="ARBA00023163"/>
    </source>
</evidence>
<dbReference type="GO" id="GO:0006355">
    <property type="term" value="P:regulation of DNA-templated transcription"/>
    <property type="evidence" value="ECO:0007669"/>
    <property type="project" value="InterPro"/>
</dbReference>
<feature type="region of interest" description="Disordered" evidence="4">
    <location>
        <begin position="170"/>
        <end position="190"/>
    </location>
</feature>
<evidence type="ECO:0000256" key="2">
    <source>
        <dbReference type="ARBA" id="ARBA00023125"/>
    </source>
</evidence>
<name>A0A1G5YXY8_9HYPH</name>
<evidence type="ECO:0000256" key="4">
    <source>
        <dbReference type="SAM" id="MobiDB-lite"/>
    </source>
</evidence>
<keyword evidence="2" id="KW-0238">DNA-binding</keyword>
<dbReference type="InterPro" id="IPR036388">
    <property type="entry name" value="WH-like_DNA-bd_sf"/>
</dbReference>
<protein>
    <submittedName>
        <fullName evidence="6">Transcriptional regulator</fullName>
    </submittedName>
</protein>
<dbReference type="Proteomes" id="UP000198588">
    <property type="component" value="Unassembled WGS sequence"/>
</dbReference>
<dbReference type="InterPro" id="IPR016032">
    <property type="entry name" value="Sig_transdc_resp-reg_C-effctor"/>
</dbReference>
<dbReference type="Pfam" id="PF00196">
    <property type="entry name" value="GerE"/>
    <property type="match status" value="1"/>
</dbReference>
<dbReference type="EMBL" id="FMXM01000012">
    <property type="protein sequence ID" value="SDA87438.1"/>
    <property type="molecule type" value="Genomic_DNA"/>
</dbReference>
<dbReference type="RefSeq" id="WP_091580787.1">
    <property type="nucleotide sequence ID" value="NZ_FMXM01000012.1"/>
</dbReference>
<dbReference type="PRINTS" id="PR00038">
    <property type="entry name" value="HTHLUXR"/>
</dbReference>
<dbReference type="CDD" id="cd06170">
    <property type="entry name" value="LuxR_C_like"/>
    <property type="match status" value="1"/>
</dbReference>
<dbReference type="SUPFAM" id="SSF46894">
    <property type="entry name" value="C-terminal effector domain of the bipartite response regulators"/>
    <property type="match status" value="1"/>
</dbReference>
<dbReference type="GO" id="GO:0003677">
    <property type="term" value="F:DNA binding"/>
    <property type="evidence" value="ECO:0007669"/>
    <property type="project" value="UniProtKB-KW"/>
</dbReference>